<keyword evidence="2" id="KW-0479">Metal-binding</keyword>
<proteinExistence type="inferred from homology"/>
<dbReference type="GO" id="GO:0042586">
    <property type="term" value="F:peptide deformylase activity"/>
    <property type="evidence" value="ECO:0007669"/>
    <property type="project" value="UniProtKB-UniRule"/>
</dbReference>
<dbReference type="GO" id="GO:0006412">
    <property type="term" value="P:translation"/>
    <property type="evidence" value="ECO:0007669"/>
    <property type="project" value="UniProtKB-UniRule"/>
</dbReference>
<keyword evidence="2" id="KW-0408">Iron</keyword>
<dbReference type="HAMAP" id="MF_00163">
    <property type="entry name" value="Pep_deformylase"/>
    <property type="match status" value="1"/>
</dbReference>
<dbReference type="InterPro" id="IPR036821">
    <property type="entry name" value="Peptide_deformylase_sf"/>
</dbReference>
<feature type="binding site" evidence="2">
    <location>
        <position position="138"/>
    </location>
    <ligand>
        <name>Fe cation</name>
        <dbReference type="ChEBI" id="CHEBI:24875"/>
    </ligand>
</feature>
<dbReference type="Gene3D" id="3.90.45.10">
    <property type="entry name" value="Peptide deformylase"/>
    <property type="match status" value="1"/>
</dbReference>
<feature type="active site" evidence="2">
    <location>
        <position position="135"/>
    </location>
</feature>
<dbReference type="PANTHER" id="PTHR10458">
    <property type="entry name" value="PEPTIDE DEFORMYLASE"/>
    <property type="match status" value="1"/>
</dbReference>
<dbReference type="PRINTS" id="PR01576">
    <property type="entry name" value="PDEFORMYLASE"/>
</dbReference>
<dbReference type="GO" id="GO:0046872">
    <property type="term" value="F:metal ion binding"/>
    <property type="evidence" value="ECO:0007669"/>
    <property type="project" value="UniProtKB-KW"/>
</dbReference>
<gene>
    <name evidence="2" type="primary">def</name>
    <name evidence="3" type="ORF">SAMN04515678_109108</name>
</gene>
<dbReference type="CDD" id="cd00487">
    <property type="entry name" value="Pep_deformylase"/>
    <property type="match status" value="1"/>
</dbReference>
<dbReference type="Proteomes" id="UP000325289">
    <property type="component" value="Unassembled WGS sequence"/>
</dbReference>
<dbReference type="InterPro" id="IPR023635">
    <property type="entry name" value="Peptide_deformylase"/>
</dbReference>
<organism evidence="3 4">
    <name type="scientific">Roseivivax sediminis</name>
    <dbReference type="NCBI Taxonomy" id="936889"/>
    <lineage>
        <taxon>Bacteria</taxon>
        <taxon>Pseudomonadati</taxon>
        <taxon>Pseudomonadota</taxon>
        <taxon>Alphaproteobacteria</taxon>
        <taxon>Rhodobacterales</taxon>
        <taxon>Roseobacteraceae</taxon>
        <taxon>Roseivivax</taxon>
    </lineage>
</organism>
<accession>A0A1I2A8W7</accession>
<evidence type="ECO:0000313" key="4">
    <source>
        <dbReference type="Proteomes" id="UP000325289"/>
    </source>
</evidence>
<dbReference type="EC" id="3.5.1.88" evidence="2"/>
<keyword evidence="4" id="KW-1185">Reference proteome</keyword>
<evidence type="ECO:0000256" key="2">
    <source>
        <dbReference type="HAMAP-Rule" id="MF_00163"/>
    </source>
</evidence>
<dbReference type="RefSeq" id="WP_149756686.1">
    <property type="nucleotide sequence ID" value="NZ_FOMS01000009.1"/>
</dbReference>
<comment type="similarity">
    <text evidence="1 2">Belongs to the polypeptide deformylase family.</text>
</comment>
<evidence type="ECO:0000256" key="1">
    <source>
        <dbReference type="ARBA" id="ARBA00010759"/>
    </source>
</evidence>
<dbReference type="PANTHER" id="PTHR10458:SF22">
    <property type="entry name" value="PEPTIDE DEFORMYLASE"/>
    <property type="match status" value="1"/>
</dbReference>
<reference evidence="3 4" key="1">
    <citation type="submission" date="2016-10" db="EMBL/GenBank/DDBJ databases">
        <authorList>
            <person name="Varghese N."/>
            <person name="Submissions S."/>
        </authorList>
    </citation>
    <scope>NUCLEOTIDE SEQUENCE [LARGE SCALE GENOMIC DNA]</scope>
    <source>
        <strain evidence="4">YIM D21,KCTC 23444,ACCC 10710</strain>
    </source>
</reference>
<comment type="catalytic activity">
    <reaction evidence="2">
        <text>N-terminal N-formyl-L-methionyl-[peptide] + H2O = N-terminal L-methionyl-[peptide] + formate</text>
        <dbReference type="Rhea" id="RHEA:24420"/>
        <dbReference type="Rhea" id="RHEA-COMP:10639"/>
        <dbReference type="Rhea" id="RHEA-COMP:10640"/>
        <dbReference type="ChEBI" id="CHEBI:15377"/>
        <dbReference type="ChEBI" id="CHEBI:15740"/>
        <dbReference type="ChEBI" id="CHEBI:49298"/>
        <dbReference type="ChEBI" id="CHEBI:64731"/>
        <dbReference type="EC" id="3.5.1.88"/>
    </reaction>
</comment>
<protein>
    <recommendedName>
        <fullName evidence="2">Peptide deformylase</fullName>
        <shortName evidence="2">PDF</shortName>
        <ecNumber evidence="2">3.5.1.88</ecNumber>
    </recommendedName>
    <alternativeName>
        <fullName evidence="2">Polypeptide deformylase</fullName>
    </alternativeName>
</protein>
<comment type="function">
    <text evidence="2">Removes the formyl group from the N-terminal Met of newly synthesized proteins. Requires at least a dipeptide for an efficient rate of reaction. N-terminal L-methionine is a prerequisite for activity but the enzyme has broad specificity at other positions.</text>
</comment>
<name>A0A1I2A8W7_9RHOB</name>
<feature type="binding site" evidence="2">
    <location>
        <position position="134"/>
    </location>
    <ligand>
        <name>Fe cation</name>
        <dbReference type="ChEBI" id="CHEBI:24875"/>
    </ligand>
</feature>
<feature type="binding site" evidence="2">
    <location>
        <position position="92"/>
    </location>
    <ligand>
        <name>Fe cation</name>
        <dbReference type="ChEBI" id="CHEBI:24875"/>
    </ligand>
</feature>
<dbReference type="Pfam" id="PF01327">
    <property type="entry name" value="Pep_deformylase"/>
    <property type="match status" value="1"/>
</dbReference>
<dbReference type="NCBIfam" id="TIGR00079">
    <property type="entry name" value="pept_deformyl"/>
    <property type="match status" value="1"/>
</dbReference>
<comment type="cofactor">
    <cofactor evidence="2">
        <name>Fe(2+)</name>
        <dbReference type="ChEBI" id="CHEBI:29033"/>
    </cofactor>
    <text evidence="2">Binds 1 Fe(2+) ion.</text>
</comment>
<dbReference type="EMBL" id="FOMS01000009">
    <property type="protein sequence ID" value="SFE39433.1"/>
    <property type="molecule type" value="Genomic_DNA"/>
</dbReference>
<dbReference type="NCBIfam" id="NF001159">
    <property type="entry name" value="PRK00150.1-3"/>
    <property type="match status" value="1"/>
</dbReference>
<keyword evidence="2" id="KW-0378">Hydrolase</keyword>
<dbReference type="SUPFAM" id="SSF56420">
    <property type="entry name" value="Peptide deformylase"/>
    <property type="match status" value="1"/>
</dbReference>
<dbReference type="AlphaFoldDB" id="A0A1I2A8W7"/>
<dbReference type="OrthoDB" id="9804313at2"/>
<evidence type="ECO:0000313" key="3">
    <source>
        <dbReference type="EMBL" id="SFE39433.1"/>
    </source>
</evidence>
<dbReference type="PIRSF" id="PIRSF004749">
    <property type="entry name" value="Pep_def"/>
    <property type="match status" value="1"/>
</dbReference>
<keyword evidence="2" id="KW-0648">Protein biosynthesis</keyword>
<sequence length="165" mass="17489">MAAREVLNWPDPRLSQRCVKVGDTDVSALVGDLLDTMYAAGGRGLAAPQIGAMVRVFVADTGWKEGASAPRVCIDPEIVAASDRTVAFTESCLSIPGISAEVTRPAEVTIRYRDAAGGIRTEILNGIDAVVVQHELDHLDGIVTFDRVDPALRAELLEIYAGSAA</sequence>